<keyword evidence="1" id="KW-0732">Signal</keyword>
<evidence type="ECO:0000256" key="1">
    <source>
        <dbReference type="SAM" id="SignalP"/>
    </source>
</evidence>
<feature type="signal peptide" evidence="1">
    <location>
        <begin position="1"/>
        <end position="18"/>
    </location>
</feature>
<evidence type="ECO:0000313" key="3">
    <source>
        <dbReference type="Proteomes" id="UP000754644"/>
    </source>
</evidence>
<evidence type="ECO:0000313" key="2">
    <source>
        <dbReference type="EMBL" id="NQV66594.1"/>
    </source>
</evidence>
<protein>
    <submittedName>
        <fullName evidence="2">DUF481 domain-containing protein</fullName>
    </submittedName>
</protein>
<comment type="caution">
    <text evidence="2">The sequence shown here is derived from an EMBL/GenBank/DDBJ whole genome shotgun (WGS) entry which is preliminary data.</text>
</comment>
<sequence length="251" mass="28526">MKRFIVVAVFLVALPAYAIVDVHDEYFSNFDASTFSVFNFNFKGSSGNKDQSAFKLQNHTIHRQKDSTWLFVGSVDVAETNQVKSEDSTFAHLRYTHKLSGSHGAEIFSQYSQDIFKKLERREVLGAGYRYEWIEGKQDQRGLLGMGVIREHERYVDIEQSQRLWRGNLYVTVAMPLTIVPNASVSLSAYVQPALNQPADMRSIMLLILKARLSEYLAVQFSADYKYDSQPEFGLESTNVGFSSGISYTIK</sequence>
<feature type="chain" id="PRO_5037745893" evidence="1">
    <location>
        <begin position="19"/>
        <end position="251"/>
    </location>
</feature>
<reference evidence="2" key="1">
    <citation type="submission" date="2020-05" db="EMBL/GenBank/DDBJ databases">
        <title>Sulfur intermediates as new biogeochemical hubs in an aquatic model microbial ecosystem.</title>
        <authorList>
            <person name="Vigneron A."/>
        </authorList>
    </citation>
    <scope>NUCLEOTIDE SEQUENCE</scope>
    <source>
        <strain evidence="2">Bin.250</strain>
    </source>
</reference>
<dbReference type="InterPro" id="IPR007433">
    <property type="entry name" value="DUF481"/>
</dbReference>
<organism evidence="2 3">
    <name type="scientific">SAR86 cluster bacterium</name>
    <dbReference type="NCBI Taxonomy" id="2030880"/>
    <lineage>
        <taxon>Bacteria</taxon>
        <taxon>Pseudomonadati</taxon>
        <taxon>Pseudomonadota</taxon>
        <taxon>Gammaproteobacteria</taxon>
        <taxon>SAR86 cluster</taxon>
    </lineage>
</organism>
<dbReference type="AlphaFoldDB" id="A0A972W072"/>
<proteinExistence type="predicted"/>
<accession>A0A972W072</accession>
<dbReference type="Proteomes" id="UP000754644">
    <property type="component" value="Unassembled WGS sequence"/>
</dbReference>
<name>A0A972W072_9GAMM</name>
<dbReference type="EMBL" id="JABMOJ010000542">
    <property type="protein sequence ID" value="NQV66594.1"/>
    <property type="molecule type" value="Genomic_DNA"/>
</dbReference>
<dbReference type="Pfam" id="PF04338">
    <property type="entry name" value="DUF481"/>
    <property type="match status" value="1"/>
</dbReference>
<gene>
    <name evidence="2" type="ORF">HQ497_14640</name>
</gene>